<evidence type="ECO:0000313" key="3">
    <source>
        <dbReference type="EMBL" id="RMM05125.1"/>
    </source>
</evidence>
<feature type="signal peptide" evidence="2">
    <location>
        <begin position="1"/>
        <end position="26"/>
    </location>
</feature>
<feature type="chain" id="PRO_5017971584" evidence="2">
    <location>
        <begin position="27"/>
        <end position="264"/>
    </location>
</feature>
<dbReference type="AlphaFoldDB" id="A0A3M6GHZ8"/>
<dbReference type="Proteomes" id="UP000278587">
    <property type="component" value="Unassembled WGS sequence"/>
</dbReference>
<feature type="compositionally biased region" description="Polar residues" evidence="1">
    <location>
        <begin position="214"/>
        <end position="223"/>
    </location>
</feature>
<sequence length="264" mass="27382">MRVWRALKLALCFAFCRVPGAGFNHAAGLDLTRQVAKVVVVAADRFVTRLAGIAAQRPAGGHGFGQLEVRRLLVEIGLFERVIDRAGLFHVIALGGGFLGQQVKAVEAALDGAHHLIADDQAFGGAVLIVATDAVQVVFTVVFPDQPGGVVAKEIVGIDRVVSAIAIAGPDRRLTLPRVADVFGDSTQGRTRSQTQGLTQGSTLCRAQGLIQSSTQGSTQGRAQDQTQGSTQGQTRAGVGEQMPGVVIARGFVSTAGGPGVNNA</sequence>
<dbReference type="EMBL" id="RBOC01000173">
    <property type="protein sequence ID" value="RMM05125.1"/>
    <property type="molecule type" value="Genomic_DNA"/>
</dbReference>
<feature type="compositionally biased region" description="Low complexity" evidence="1">
    <location>
        <begin position="224"/>
        <end position="238"/>
    </location>
</feature>
<protein>
    <submittedName>
        <fullName evidence="3">Uncharacterized protein</fullName>
    </submittedName>
</protein>
<reference evidence="3 4" key="1">
    <citation type="submission" date="2018-08" db="EMBL/GenBank/DDBJ databases">
        <title>Recombination of ecologically and evolutionarily significant loci maintains genetic cohesion in the Pseudomonas syringae species complex.</title>
        <authorList>
            <person name="Dillon M."/>
            <person name="Thakur S."/>
            <person name="Almeida R.N.D."/>
            <person name="Weir B.S."/>
            <person name="Guttman D.S."/>
        </authorList>
    </citation>
    <scope>NUCLEOTIDE SEQUENCE [LARGE SCALE GENOMIC DNA]</scope>
    <source>
        <strain evidence="3 4">ICMP 4086</strain>
    </source>
</reference>
<gene>
    <name evidence="3" type="ORF">ALQ84_200110</name>
</gene>
<accession>A0A3M6GHZ8</accession>
<evidence type="ECO:0000256" key="2">
    <source>
        <dbReference type="SAM" id="SignalP"/>
    </source>
</evidence>
<evidence type="ECO:0000256" key="1">
    <source>
        <dbReference type="SAM" id="MobiDB-lite"/>
    </source>
</evidence>
<name>A0A3M6GHZ8_9PSED</name>
<comment type="caution">
    <text evidence="3">The sequence shown here is derived from an EMBL/GenBank/DDBJ whole genome shotgun (WGS) entry which is preliminary data.</text>
</comment>
<proteinExistence type="predicted"/>
<keyword evidence="2" id="KW-0732">Signal</keyword>
<evidence type="ECO:0000313" key="4">
    <source>
        <dbReference type="Proteomes" id="UP000278587"/>
    </source>
</evidence>
<feature type="region of interest" description="Disordered" evidence="1">
    <location>
        <begin position="214"/>
        <end position="241"/>
    </location>
</feature>
<organism evidence="3 4">
    <name type="scientific">Pseudomonas caricapapayae</name>
    <dbReference type="NCBI Taxonomy" id="46678"/>
    <lineage>
        <taxon>Bacteria</taxon>
        <taxon>Pseudomonadati</taxon>
        <taxon>Pseudomonadota</taxon>
        <taxon>Gammaproteobacteria</taxon>
        <taxon>Pseudomonadales</taxon>
        <taxon>Pseudomonadaceae</taxon>
        <taxon>Pseudomonas</taxon>
    </lineage>
</organism>